<protein>
    <submittedName>
        <fullName evidence="4">Site-specific integrase</fullName>
    </submittedName>
</protein>
<organism evidence="4 6">
    <name type="scientific">Leifsonia shinshuensis</name>
    <dbReference type="NCBI Taxonomy" id="150026"/>
    <lineage>
        <taxon>Bacteria</taxon>
        <taxon>Bacillati</taxon>
        <taxon>Actinomycetota</taxon>
        <taxon>Actinomycetes</taxon>
        <taxon>Micrococcales</taxon>
        <taxon>Microbacteriaceae</taxon>
        <taxon>Leifsonia</taxon>
    </lineage>
</organism>
<dbReference type="PANTHER" id="PTHR30349">
    <property type="entry name" value="PHAGE INTEGRASE-RELATED"/>
    <property type="match status" value="1"/>
</dbReference>
<dbReference type="Gene3D" id="1.10.443.10">
    <property type="entry name" value="Intergrase catalytic core"/>
    <property type="match status" value="1"/>
</dbReference>
<dbReference type="InterPro" id="IPR002104">
    <property type="entry name" value="Integrase_catalytic"/>
</dbReference>
<dbReference type="GO" id="GO:0003677">
    <property type="term" value="F:DNA binding"/>
    <property type="evidence" value="ECO:0007669"/>
    <property type="project" value="InterPro"/>
</dbReference>
<dbReference type="EMBL" id="CP043641">
    <property type="protein sequence ID" value="QNE36842.1"/>
    <property type="molecule type" value="Genomic_DNA"/>
</dbReference>
<reference evidence="4" key="2">
    <citation type="journal article" date="2020" name="Microbiol. Resour. Announc.">
        <title>Antarctic desert soil bacteria exhibit high novel natural product potential, evaluated through long-read genome sequencing and comparative genomics.</title>
        <authorList>
            <person name="Benaud N."/>
            <person name="Edwards R.J."/>
            <person name="Amos T.G."/>
            <person name="D'Agostino P.M."/>
            <person name="Gutierrez-Chavez C."/>
            <person name="Montgomery K."/>
            <person name="Nicetic I."/>
            <person name="Ferrari B.C."/>
        </authorList>
    </citation>
    <scope>NUCLEOTIDE SEQUENCE</scope>
    <source>
        <strain evidence="4">INR9</strain>
    </source>
</reference>
<keyword evidence="1" id="KW-0233">DNA recombination</keyword>
<dbReference type="EMBL" id="CP043642">
    <property type="protein sequence ID" value="QNE37934.1"/>
    <property type="molecule type" value="Genomic_DNA"/>
</dbReference>
<dbReference type="GO" id="GO:0006310">
    <property type="term" value="P:DNA recombination"/>
    <property type="evidence" value="ECO:0007669"/>
    <property type="project" value="UniProtKB-KW"/>
</dbReference>
<dbReference type="Proteomes" id="UP000515511">
    <property type="component" value="Chromosome"/>
</dbReference>
<accession>A0A7G6YEC7</accession>
<dbReference type="InterPro" id="IPR050090">
    <property type="entry name" value="Tyrosine_recombinase_XerCD"/>
</dbReference>
<feature type="compositionally biased region" description="Polar residues" evidence="2">
    <location>
        <begin position="1"/>
        <end position="11"/>
    </location>
</feature>
<geneLocation type="plasmid" evidence="5 6">
    <name>unnamed1</name>
</geneLocation>
<keyword evidence="5" id="KW-0614">Plasmid</keyword>
<evidence type="ECO:0000256" key="2">
    <source>
        <dbReference type="SAM" id="MobiDB-lite"/>
    </source>
</evidence>
<name>A0A7G6YEC7_9MICO</name>
<dbReference type="InterPro" id="IPR013762">
    <property type="entry name" value="Integrase-like_cat_sf"/>
</dbReference>
<feature type="region of interest" description="Disordered" evidence="2">
    <location>
        <begin position="1"/>
        <end position="53"/>
    </location>
</feature>
<evidence type="ECO:0000313" key="4">
    <source>
        <dbReference type="EMBL" id="QNE36842.1"/>
    </source>
</evidence>
<proteinExistence type="predicted"/>
<dbReference type="Pfam" id="PF00589">
    <property type="entry name" value="Phage_integrase"/>
    <property type="match status" value="1"/>
</dbReference>
<sequence length="833" mass="93412">MSRAMVSTTGVWSRREAPDDGDTGSEEPSKKSWGNADVVEPLAPQPRLPQPLGDLSATPIEALVAAACSVLPRSAIQLDKRSRSIRRFAEHLSAFPGDTWQQRWDASGWESSTTGLMSLNPAPAASWTMTSGFSWLVALRVLVPSLRVLRTTAVSDFFKIFIASQHGDDDLAALTAAVEAAPVSAKSRHQTLTDLSYMLAVQAIPASDITPGGLMHFGLALREVSTARDKNTRKLAGALVWQVLFDADKFPAGTPVTMRIATVGGRKSVAEMVDSYSVSNAGVRQLLIDYIAHRGALGMDYSTLSHLVRALTRNFWCVIERVNPDQTSLELDEATYEAWRAEIDTVQTTEGRRPRQSIWDLLVTVRALYLDIQSWAIEDPARWGPWVARCPIPPIASRGYSAGRRRQAERIADRTRTRQPLLELLVDHVVVVRDQMTALLAAARASAETEFEVNGVRYLRFTSPPNAATFPHAGPRARRGAALEPSPESGLLRIQRADGGPSIEIQSEETRAFWTWAIIEVLRLTGIRHEELLELSHLSIRQYRRSNGEVVALLVVTPSKTDRERVIPMSPELLHVVAQVIRRQTDKFGAIPLVRRWDPHERQHTEPMPFLFQRSSGQTTGVMSPTTVARMIRRACQEVAGRYPQFAGLTFTPHDFRRLFATDLVNNGLPIHIGAALLGHASLQTTRGYVAVFDEDVVRHYQLHLTRRRRLRPQDEYRDTTVSEWQEFEEHFDKRKVELGSCGRPYGTPCAHEHACVRCPMLHVEPQMIARLDYLESDLLGRRERAEAEGWRGEIEGIDVTLDHLRTKRERTIRLRPEGAVDLPMPTFRAFVR</sequence>
<dbReference type="CDD" id="cd00397">
    <property type="entry name" value="DNA_BRE_C"/>
    <property type="match status" value="1"/>
</dbReference>
<gene>
    <name evidence="4" type="ORF">F1C12_18100</name>
    <name evidence="5" type="ORF">F1C12_21870</name>
</gene>
<dbReference type="PANTHER" id="PTHR30349:SF64">
    <property type="entry name" value="PROPHAGE INTEGRASE INTD-RELATED"/>
    <property type="match status" value="1"/>
</dbReference>
<evidence type="ECO:0000313" key="5">
    <source>
        <dbReference type="EMBL" id="QNE37934.1"/>
    </source>
</evidence>
<evidence type="ECO:0000259" key="3">
    <source>
        <dbReference type="PROSITE" id="PS51898"/>
    </source>
</evidence>
<dbReference type="Proteomes" id="UP000515511">
    <property type="component" value="Plasmid unnamed1"/>
</dbReference>
<dbReference type="AlphaFoldDB" id="A0A7G6YEC7"/>
<feature type="domain" description="Tyr recombinase" evidence="3">
    <location>
        <begin position="478"/>
        <end position="702"/>
    </location>
</feature>
<reference evidence="6" key="1">
    <citation type="submission" date="2019-09" db="EMBL/GenBank/DDBJ databases">
        <title>Antimicrobial potential of Antarctic Bacteria.</title>
        <authorList>
            <person name="Benaud N."/>
            <person name="Edwards R.J."/>
            <person name="Ferrari B.C."/>
        </authorList>
    </citation>
    <scope>NUCLEOTIDE SEQUENCE [LARGE SCALE GENOMIC DNA]</scope>
    <source>
        <strain evidence="6">INR9</strain>
        <plasmid evidence="6">unnamed1</plasmid>
    </source>
</reference>
<dbReference type="GO" id="GO:0015074">
    <property type="term" value="P:DNA integration"/>
    <property type="evidence" value="ECO:0007669"/>
    <property type="project" value="InterPro"/>
</dbReference>
<evidence type="ECO:0000313" key="6">
    <source>
        <dbReference type="Proteomes" id="UP000515511"/>
    </source>
</evidence>
<dbReference type="InterPro" id="IPR011010">
    <property type="entry name" value="DNA_brk_join_enz"/>
</dbReference>
<dbReference type="KEGG" id="lse:F1C12_18100"/>
<evidence type="ECO:0000256" key="1">
    <source>
        <dbReference type="ARBA" id="ARBA00023172"/>
    </source>
</evidence>
<dbReference type="KEGG" id="lse:F1C12_21870"/>
<dbReference type="RefSeq" id="WP_185276276.1">
    <property type="nucleotide sequence ID" value="NZ_CP043641.1"/>
</dbReference>
<dbReference type="PROSITE" id="PS51898">
    <property type="entry name" value="TYR_RECOMBINASE"/>
    <property type="match status" value="1"/>
</dbReference>
<dbReference type="SUPFAM" id="SSF56349">
    <property type="entry name" value="DNA breaking-rejoining enzymes"/>
    <property type="match status" value="1"/>
</dbReference>